<feature type="transmembrane region" description="Helical" evidence="2">
    <location>
        <begin position="493"/>
        <end position="516"/>
    </location>
</feature>
<comment type="caution">
    <text evidence="3">The sequence shown here is derived from an EMBL/GenBank/DDBJ whole genome shotgun (WGS) entry which is preliminary data.</text>
</comment>
<keyword evidence="2" id="KW-0812">Transmembrane</keyword>
<accession>A0A7K3VVZ6</accession>
<gene>
    <name evidence="3" type="ORF">GR257_38690</name>
</gene>
<feature type="transmembrane region" description="Helical" evidence="2">
    <location>
        <begin position="202"/>
        <end position="222"/>
    </location>
</feature>
<feature type="compositionally biased region" description="Polar residues" evidence="1">
    <location>
        <begin position="101"/>
        <end position="110"/>
    </location>
</feature>
<evidence type="ECO:0008006" key="5">
    <source>
        <dbReference type="Google" id="ProtNLM"/>
    </source>
</evidence>
<keyword evidence="2" id="KW-0472">Membrane</keyword>
<reference evidence="3 4" key="1">
    <citation type="submission" date="2019-12" db="EMBL/GenBank/DDBJ databases">
        <title>Rhizobium genotypes associated with high levels of biological nitrogen fixation by grain legumes in a temperate-maritime cropping system.</title>
        <authorList>
            <person name="Maluk M."/>
            <person name="Francesc Ferrando Molina F."/>
            <person name="Lopez Del Egido L."/>
            <person name="Lafos M."/>
            <person name="Langarica-Fuentes A."/>
            <person name="Gebre Yohannes G."/>
            <person name="Young M.W."/>
            <person name="Martin P."/>
            <person name="Gantlett R."/>
            <person name="Kenicer G."/>
            <person name="Hawes C."/>
            <person name="Begg G.S."/>
            <person name="Quilliam R.S."/>
            <person name="Squire G.R."/>
            <person name="Poole P.S."/>
            <person name="Young P.W."/>
            <person name="Iannetta P.M."/>
            <person name="James E.K."/>
        </authorList>
    </citation>
    <scope>NUCLEOTIDE SEQUENCE [LARGE SCALE GENOMIC DNA]</scope>
    <source>
        <strain evidence="3 4">JHI54</strain>
    </source>
</reference>
<evidence type="ECO:0000256" key="1">
    <source>
        <dbReference type="SAM" id="MobiDB-lite"/>
    </source>
</evidence>
<feature type="transmembrane region" description="Helical" evidence="2">
    <location>
        <begin position="457"/>
        <end position="481"/>
    </location>
</feature>
<dbReference type="AlphaFoldDB" id="A0A7K3VVZ6"/>
<name>A0A7K3VVZ6_RHILE</name>
<sequence>MDTGGSFNDQVSALFRRSLFHSPSFKKVLNLPVWGGSKSYISVETDPAQEFEFIKGFHTDPQTFVAGVPRDVETSAEVRELVQHAPIQSLDWPLGEAGQAEVTSDATTRQFEAEPSRGPTRQQRPVTIFLRDGSSESANSDARDVAAARCREARDRILARLIATSFLIPSARSYFTAASFAIQKQEDRWRGAAAISKKETLVFWLFVLLMETIVILPTVVSIKLGAEIAFLRSTPIELQSQLIVLSIVDYPWGDARLAISLARQCFVGIYPTLIFGLCSVASDRIRQDLLQGVGSIAWKAAISIVWQMLMHNGKNLYNLYYHIRLRRSKLTTFEQNELAALRHELKRYTTAIYEWLDTFALSNRMGSQISYYKQDHEDITNGINWLLRERSEQARGGEGKVFILLAVICIGSVICLSAFPVDPYAGLIALAYFAPLSVRIAVDVFDHSQGLSDVARVFANTAGPSFPSTVLMVINLIYFLHTKKALFDGFCSARLWIGFCLLFFAGLYPCIWGEVFMVLGRSLRKWCLCT</sequence>
<feature type="transmembrane region" description="Helical" evidence="2">
    <location>
        <begin position="401"/>
        <end position="419"/>
    </location>
</feature>
<feature type="region of interest" description="Disordered" evidence="1">
    <location>
        <begin position="98"/>
        <end position="125"/>
    </location>
</feature>
<evidence type="ECO:0000313" key="4">
    <source>
        <dbReference type="Proteomes" id="UP000471705"/>
    </source>
</evidence>
<dbReference type="RefSeq" id="WP_164051100.1">
    <property type="nucleotide sequence ID" value="NZ_WUFV01000054.1"/>
</dbReference>
<dbReference type="EMBL" id="WUFV01000054">
    <property type="protein sequence ID" value="NEK20668.1"/>
    <property type="molecule type" value="Genomic_DNA"/>
</dbReference>
<keyword evidence="2" id="KW-1133">Transmembrane helix</keyword>
<organism evidence="3 4">
    <name type="scientific">Rhizobium leguminosarum</name>
    <dbReference type="NCBI Taxonomy" id="384"/>
    <lineage>
        <taxon>Bacteria</taxon>
        <taxon>Pseudomonadati</taxon>
        <taxon>Pseudomonadota</taxon>
        <taxon>Alphaproteobacteria</taxon>
        <taxon>Hyphomicrobiales</taxon>
        <taxon>Rhizobiaceae</taxon>
        <taxon>Rhizobium/Agrobacterium group</taxon>
        <taxon>Rhizobium</taxon>
    </lineage>
</organism>
<feature type="transmembrane region" description="Helical" evidence="2">
    <location>
        <begin position="425"/>
        <end position="445"/>
    </location>
</feature>
<evidence type="ECO:0000256" key="2">
    <source>
        <dbReference type="SAM" id="Phobius"/>
    </source>
</evidence>
<dbReference type="Proteomes" id="UP000471705">
    <property type="component" value="Unassembled WGS sequence"/>
</dbReference>
<protein>
    <recommendedName>
        <fullName evidence="5">C protein</fullName>
    </recommendedName>
</protein>
<evidence type="ECO:0000313" key="3">
    <source>
        <dbReference type="EMBL" id="NEK20668.1"/>
    </source>
</evidence>
<proteinExistence type="predicted"/>